<feature type="domain" description="Beta-mannosidase-like galactose-binding" evidence="3">
    <location>
        <begin position="2"/>
        <end position="65"/>
    </location>
</feature>
<organism evidence="4 5">
    <name type="scientific">Haematococcus lacustris</name>
    <name type="common">Green alga</name>
    <name type="synonym">Haematococcus pluvialis</name>
    <dbReference type="NCBI Taxonomy" id="44745"/>
    <lineage>
        <taxon>Eukaryota</taxon>
        <taxon>Viridiplantae</taxon>
        <taxon>Chlorophyta</taxon>
        <taxon>core chlorophytes</taxon>
        <taxon>Chlorophyceae</taxon>
        <taxon>CS clade</taxon>
        <taxon>Chlamydomonadales</taxon>
        <taxon>Haematococcaceae</taxon>
        <taxon>Haematococcus</taxon>
    </lineage>
</organism>
<keyword evidence="1" id="KW-0378">Hydrolase</keyword>
<accession>A0A699ZNC2</accession>
<dbReference type="EMBL" id="BLLF01001601">
    <property type="protein sequence ID" value="GFH20244.1"/>
    <property type="molecule type" value="Genomic_DNA"/>
</dbReference>
<sequence length="68" mass="7475">EGLMQAGIIGDPLYRQNEAAQRWVAEAAWTLSACLSVGPDWLRGQGRWLLLDGLDSLVDVRLNGQLPL</sequence>
<name>A0A699ZNC2_HAELA</name>
<dbReference type="InterPro" id="IPR050887">
    <property type="entry name" value="Beta-mannosidase_GH2"/>
</dbReference>
<dbReference type="Proteomes" id="UP000485058">
    <property type="component" value="Unassembled WGS sequence"/>
</dbReference>
<evidence type="ECO:0000256" key="1">
    <source>
        <dbReference type="ARBA" id="ARBA00022801"/>
    </source>
</evidence>
<gene>
    <name evidence="4" type="ORF">HaLaN_17334</name>
</gene>
<proteinExistence type="predicted"/>
<dbReference type="PANTHER" id="PTHR43730">
    <property type="entry name" value="BETA-MANNOSIDASE"/>
    <property type="match status" value="1"/>
</dbReference>
<dbReference type="PANTHER" id="PTHR43730:SF1">
    <property type="entry name" value="BETA-MANNOSIDASE"/>
    <property type="match status" value="1"/>
</dbReference>
<evidence type="ECO:0000313" key="4">
    <source>
        <dbReference type="EMBL" id="GFH20244.1"/>
    </source>
</evidence>
<evidence type="ECO:0000256" key="2">
    <source>
        <dbReference type="ARBA" id="ARBA00023295"/>
    </source>
</evidence>
<dbReference type="InterPro" id="IPR054593">
    <property type="entry name" value="Beta-mannosidase-like_N2"/>
</dbReference>
<dbReference type="Pfam" id="PF22666">
    <property type="entry name" value="Glyco_hydro_2_N2"/>
    <property type="match status" value="1"/>
</dbReference>
<comment type="caution">
    <text evidence="4">The sequence shown here is derived from an EMBL/GenBank/DDBJ whole genome shotgun (WGS) entry which is preliminary data.</text>
</comment>
<dbReference type="Gene3D" id="2.60.120.260">
    <property type="entry name" value="Galactose-binding domain-like"/>
    <property type="match status" value="1"/>
</dbReference>
<keyword evidence="2" id="KW-0326">Glycosidase</keyword>
<feature type="non-terminal residue" evidence="4">
    <location>
        <position position="1"/>
    </location>
</feature>
<dbReference type="GO" id="GO:0006516">
    <property type="term" value="P:glycoprotein catabolic process"/>
    <property type="evidence" value="ECO:0007669"/>
    <property type="project" value="TreeGrafter"/>
</dbReference>
<dbReference type="AlphaFoldDB" id="A0A699ZNC2"/>
<evidence type="ECO:0000313" key="5">
    <source>
        <dbReference type="Proteomes" id="UP000485058"/>
    </source>
</evidence>
<evidence type="ECO:0000259" key="3">
    <source>
        <dbReference type="Pfam" id="PF22666"/>
    </source>
</evidence>
<keyword evidence="5" id="KW-1185">Reference proteome</keyword>
<dbReference type="SUPFAM" id="SSF49785">
    <property type="entry name" value="Galactose-binding domain-like"/>
    <property type="match status" value="1"/>
</dbReference>
<dbReference type="GO" id="GO:0004567">
    <property type="term" value="F:beta-mannosidase activity"/>
    <property type="evidence" value="ECO:0007669"/>
    <property type="project" value="TreeGrafter"/>
</dbReference>
<dbReference type="InterPro" id="IPR008979">
    <property type="entry name" value="Galactose-bd-like_sf"/>
</dbReference>
<reference evidence="4 5" key="1">
    <citation type="submission" date="2020-02" db="EMBL/GenBank/DDBJ databases">
        <title>Draft genome sequence of Haematococcus lacustris strain NIES-144.</title>
        <authorList>
            <person name="Morimoto D."/>
            <person name="Nakagawa S."/>
            <person name="Yoshida T."/>
            <person name="Sawayama S."/>
        </authorList>
    </citation>
    <scope>NUCLEOTIDE SEQUENCE [LARGE SCALE GENOMIC DNA]</scope>
    <source>
        <strain evidence="4 5">NIES-144</strain>
    </source>
</reference>
<protein>
    <recommendedName>
        <fullName evidence="3">Beta-mannosidase-like galactose-binding domain-containing protein</fullName>
    </recommendedName>
</protein>